<keyword evidence="5" id="KW-0862">Zinc</keyword>
<feature type="non-terminal residue" evidence="9">
    <location>
        <position position="61"/>
    </location>
</feature>
<dbReference type="SMART" id="SM00355">
    <property type="entry name" value="ZnF_C2H2"/>
    <property type="match status" value="2"/>
</dbReference>
<keyword evidence="10" id="KW-1185">Reference proteome</keyword>
<dbReference type="GO" id="GO:0008270">
    <property type="term" value="F:zinc ion binding"/>
    <property type="evidence" value="ECO:0007669"/>
    <property type="project" value="UniProtKB-KW"/>
</dbReference>
<dbReference type="Proteomes" id="UP000242474">
    <property type="component" value="Unassembled WGS sequence"/>
</dbReference>
<evidence type="ECO:0000256" key="2">
    <source>
        <dbReference type="ARBA" id="ARBA00022723"/>
    </source>
</evidence>
<feature type="domain" description="C2H2-type" evidence="8">
    <location>
        <begin position="3"/>
        <end position="30"/>
    </location>
</feature>
<comment type="subcellular location">
    <subcellularLocation>
        <location evidence="1">Nucleus</location>
    </subcellularLocation>
</comment>
<sequence>RKYECEYCRKRFSRPSSLASHIYTHTGERPFACDFPGCSKRFSVQSNLRRHRKVHSNNHNR</sequence>
<dbReference type="PROSITE" id="PS00028">
    <property type="entry name" value="ZINC_FINGER_C2H2_1"/>
    <property type="match status" value="2"/>
</dbReference>
<evidence type="ECO:0000259" key="8">
    <source>
        <dbReference type="PROSITE" id="PS50157"/>
    </source>
</evidence>
<protein>
    <recommendedName>
        <fullName evidence="8">C2H2-type domain-containing protein</fullName>
    </recommendedName>
</protein>
<dbReference type="OrthoDB" id="6077919at2759"/>
<reference evidence="9 10" key="1">
    <citation type="journal article" date="2015" name="Genome Biol. Evol.">
        <title>Phylogenomic analyses indicate that early fungi evolved digesting cell walls of algal ancestors of land plants.</title>
        <authorList>
            <person name="Chang Y."/>
            <person name="Wang S."/>
            <person name="Sekimoto S."/>
            <person name="Aerts A.L."/>
            <person name="Choi C."/>
            <person name="Clum A."/>
            <person name="LaButti K.M."/>
            <person name="Lindquist E.A."/>
            <person name="Yee Ngan C."/>
            <person name="Ohm R.A."/>
            <person name="Salamov A.A."/>
            <person name="Grigoriev I.V."/>
            <person name="Spatafora J.W."/>
            <person name="Berbee M.L."/>
        </authorList>
    </citation>
    <scope>NUCLEOTIDE SEQUENCE [LARGE SCALE GENOMIC DNA]</scope>
    <source>
        <strain evidence="9 10">NRRL 1564</strain>
    </source>
</reference>
<evidence type="ECO:0000256" key="5">
    <source>
        <dbReference type="ARBA" id="ARBA00022833"/>
    </source>
</evidence>
<dbReference type="Pfam" id="PF00096">
    <property type="entry name" value="zf-C2H2"/>
    <property type="match status" value="2"/>
</dbReference>
<dbReference type="GO" id="GO:0000981">
    <property type="term" value="F:DNA-binding transcription factor activity, RNA polymerase II-specific"/>
    <property type="evidence" value="ECO:0007669"/>
    <property type="project" value="TreeGrafter"/>
</dbReference>
<dbReference type="Gene3D" id="3.30.160.60">
    <property type="entry name" value="Classic Zinc Finger"/>
    <property type="match status" value="2"/>
</dbReference>
<evidence type="ECO:0000256" key="6">
    <source>
        <dbReference type="ARBA" id="ARBA00023242"/>
    </source>
</evidence>
<evidence type="ECO:0000256" key="4">
    <source>
        <dbReference type="ARBA" id="ARBA00022771"/>
    </source>
</evidence>
<feature type="non-terminal residue" evidence="9">
    <location>
        <position position="1"/>
    </location>
</feature>
<gene>
    <name evidence="9" type="ORF">COEREDRAFT_25498</name>
</gene>
<dbReference type="GO" id="GO:0000978">
    <property type="term" value="F:RNA polymerase II cis-regulatory region sequence-specific DNA binding"/>
    <property type="evidence" value="ECO:0007669"/>
    <property type="project" value="TreeGrafter"/>
</dbReference>
<dbReference type="SUPFAM" id="SSF57667">
    <property type="entry name" value="beta-beta-alpha zinc fingers"/>
    <property type="match status" value="1"/>
</dbReference>
<dbReference type="FunFam" id="3.30.160.60:FF:000744">
    <property type="entry name" value="zinc finger E-box-binding homeobox 1"/>
    <property type="match status" value="1"/>
</dbReference>
<evidence type="ECO:0000256" key="3">
    <source>
        <dbReference type="ARBA" id="ARBA00022737"/>
    </source>
</evidence>
<dbReference type="PROSITE" id="PS50157">
    <property type="entry name" value="ZINC_FINGER_C2H2_2"/>
    <property type="match status" value="2"/>
</dbReference>
<accession>A0A2G5BD85</accession>
<keyword evidence="6" id="KW-0539">Nucleus</keyword>
<dbReference type="GO" id="GO:0000785">
    <property type="term" value="C:chromatin"/>
    <property type="evidence" value="ECO:0007669"/>
    <property type="project" value="TreeGrafter"/>
</dbReference>
<keyword evidence="3" id="KW-0677">Repeat</keyword>
<dbReference type="STRING" id="763665.A0A2G5BD85"/>
<dbReference type="AlphaFoldDB" id="A0A2G5BD85"/>
<name>A0A2G5BD85_COERN</name>
<evidence type="ECO:0000313" key="10">
    <source>
        <dbReference type="Proteomes" id="UP000242474"/>
    </source>
</evidence>
<dbReference type="PANTHER" id="PTHR14003:SF19">
    <property type="entry name" value="YY2 TRANSCRIPTION FACTOR"/>
    <property type="match status" value="1"/>
</dbReference>
<evidence type="ECO:0000313" key="9">
    <source>
        <dbReference type="EMBL" id="PIA16978.1"/>
    </source>
</evidence>
<dbReference type="FunFam" id="3.30.160.60:FF:000125">
    <property type="entry name" value="Putative zinc finger protein 143"/>
    <property type="match status" value="1"/>
</dbReference>
<proteinExistence type="predicted"/>
<keyword evidence="4 7" id="KW-0863">Zinc-finger</keyword>
<dbReference type="EMBL" id="KZ303496">
    <property type="protein sequence ID" value="PIA16978.1"/>
    <property type="molecule type" value="Genomic_DNA"/>
</dbReference>
<keyword evidence="2" id="KW-0479">Metal-binding</keyword>
<dbReference type="GO" id="GO:0005667">
    <property type="term" value="C:transcription regulator complex"/>
    <property type="evidence" value="ECO:0007669"/>
    <property type="project" value="TreeGrafter"/>
</dbReference>
<dbReference type="InterPro" id="IPR013087">
    <property type="entry name" value="Znf_C2H2_type"/>
</dbReference>
<organism evidence="9 10">
    <name type="scientific">Coemansia reversa (strain ATCC 12441 / NRRL 1564)</name>
    <dbReference type="NCBI Taxonomy" id="763665"/>
    <lineage>
        <taxon>Eukaryota</taxon>
        <taxon>Fungi</taxon>
        <taxon>Fungi incertae sedis</taxon>
        <taxon>Zoopagomycota</taxon>
        <taxon>Kickxellomycotina</taxon>
        <taxon>Kickxellomycetes</taxon>
        <taxon>Kickxellales</taxon>
        <taxon>Kickxellaceae</taxon>
        <taxon>Coemansia</taxon>
    </lineage>
</organism>
<dbReference type="GO" id="GO:0031519">
    <property type="term" value="C:PcG protein complex"/>
    <property type="evidence" value="ECO:0007669"/>
    <property type="project" value="TreeGrafter"/>
</dbReference>
<dbReference type="InterPro" id="IPR036236">
    <property type="entry name" value="Znf_C2H2_sf"/>
</dbReference>
<dbReference type="PANTHER" id="PTHR14003">
    <property type="entry name" value="TRANSCRIPTIONAL REPRESSOR PROTEIN YY"/>
    <property type="match status" value="1"/>
</dbReference>
<evidence type="ECO:0000256" key="7">
    <source>
        <dbReference type="PROSITE-ProRule" id="PRU00042"/>
    </source>
</evidence>
<evidence type="ECO:0000256" key="1">
    <source>
        <dbReference type="ARBA" id="ARBA00004123"/>
    </source>
</evidence>
<feature type="domain" description="C2H2-type" evidence="8">
    <location>
        <begin position="31"/>
        <end position="60"/>
    </location>
</feature>